<comment type="subcellular location">
    <subcellularLocation>
        <location evidence="1">Nucleus</location>
    </subcellularLocation>
</comment>
<dbReference type="PANTHER" id="PTHR46481">
    <property type="entry name" value="ZINC FINGER BED DOMAIN-CONTAINING PROTEIN 4"/>
    <property type="match status" value="1"/>
</dbReference>
<dbReference type="GO" id="GO:0046983">
    <property type="term" value="F:protein dimerization activity"/>
    <property type="evidence" value="ECO:0007669"/>
    <property type="project" value="InterPro"/>
</dbReference>
<dbReference type="OrthoDB" id="2443045at2759"/>
<comment type="caution">
    <text evidence="8">The sequence shown here is derived from an EMBL/GenBank/DDBJ whole genome shotgun (WGS) entry which is preliminary data.</text>
</comment>
<evidence type="ECO:0000256" key="2">
    <source>
        <dbReference type="ARBA" id="ARBA00022723"/>
    </source>
</evidence>
<protein>
    <submittedName>
        <fullName evidence="8">Zinc finger BED domain-containing protein RICESLEEPER 2-like</fullName>
    </submittedName>
</protein>
<dbReference type="InterPro" id="IPR012337">
    <property type="entry name" value="RNaseH-like_sf"/>
</dbReference>
<dbReference type="AlphaFoldDB" id="A0A8H3L8J0"/>
<feature type="domain" description="HAT C-terminal dimerisation" evidence="7">
    <location>
        <begin position="292"/>
        <end position="368"/>
    </location>
</feature>
<dbReference type="Proteomes" id="UP000615446">
    <property type="component" value="Unassembled WGS sequence"/>
</dbReference>
<dbReference type="InterPro" id="IPR052035">
    <property type="entry name" value="ZnF_BED_domain_contain"/>
</dbReference>
<evidence type="ECO:0000256" key="4">
    <source>
        <dbReference type="ARBA" id="ARBA00022833"/>
    </source>
</evidence>
<evidence type="ECO:0000256" key="1">
    <source>
        <dbReference type="ARBA" id="ARBA00004123"/>
    </source>
</evidence>
<dbReference type="PANTHER" id="PTHR46481:SF10">
    <property type="entry name" value="ZINC FINGER BED DOMAIN-CONTAINING PROTEIN 39"/>
    <property type="match status" value="1"/>
</dbReference>
<dbReference type="Pfam" id="PF05699">
    <property type="entry name" value="Dimer_Tnp_hAT"/>
    <property type="match status" value="1"/>
</dbReference>
<evidence type="ECO:0000256" key="6">
    <source>
        <dbReference type="SAM" id="MobiDB-lite"/>
    </source>
</evidence>
<dbReference type="GO" id="GO:0005634">
    <property type="term" value="C:nucleus"/>
    <property type="evidence" value="ECO:0007669"/>
    <property type="project" value="UniProtKB-SubCell"/>
</dbReference>
<organism evidence="8 9">
    <name type="scientific">Rhizophagus clarus</name>
    <dbReference type="NCBI Taxonomy" id="94130"/>
    <lineage>
        <taxon>Eukaryota</taxon>
        <taxon>Fungi</taxon>
        <taxon>Fungi incertae sedis</taxon>
        <taxon>Mucoromycota</taxon>
        <taxon>Glomeromycotina</taxon>
        <taxon>Glomeromycetes</taxon>
        <taxon>Glomerales</taxon>
        <taxon>Glomeraceae</taxon>
        <taxon>Rhizophagus</taxon>
    </lineage>
</organism>
<name>A0A8H3L8J0_9GLOM</name>
<dbReference type="GO" id="GO:0008270">
    <property type="term" value="F:zinc ion binding"/>
    <property type="evidence" value="ECO:0007669"/>
    <property type="project" value="UniProtKB-KW"/>
</dbReference>
<sequence>MDSHYNLPCRQTLKEKVNSLFSQRRTNVKSEINNLTSKVALTTDIWSFTFNNTAFLGITMHCITNDWKIKKCLLDFISLKGSHSAELILTKLTDVLQEFNISDRIISLTTDNGSNMLAYGREFASELKAGFFNFTFTHNRCAAHIINLAVKAGMKHLDSSIIKLRKFVNKIKNSQLLIDNLKSICKIKNQQSDLANAIYEKLETYWNRHISNSSAISAILDSRYKLTTFNDQEERKNYVNHLQTLFSLYISNSQITPSTTNVTSQDSQTYFLNMINDRQDYAENHEYNEKNNYLSTPCDINADPLVWWNVYQKTYPILSLIAKDYLIIQATSVLSEQAFSVAGNTITQTRNRLVPETARATLCLKSWIENKLGVVNNEDDKENTSTINSEDSNSSSDKESTSTISSEDSDSSSEDSDSESEN</sequence>
<evidence type="ECO:0000313" key="8">
    <source>
        <dbReference type="EMBL" id="GES83813.1"/>
    </source>
</evidence>
<keyword evidence="4" id="KW-0862">Zinc</keyword>
<reference evidence="8" key="1">
    <citation type="submission" date="2019-10" db="EMBL/GenBank/DDBJ databases">
        <title>Conservation and host-specific expression of non-tandemly repeated heterogenous ribosome RNA gene in arbuscular mycorrhizal fungi.</title>
        <authorList>
            <person name="Maeda T."/>
            <person name="Kobayashi Y."/>
            <person name="Nakagawa T."/>
            <person name="Ezawa T."/>
            <person name="Yamaguchi K."/>
            <person name="Bino T."/>
            <person name="Nishimoto Y."/>
            <person name="Shigenobu S."/>
            <person name="Kawaguchi M."/>
        </authorList>
    </citation>
    <scope>NUCLEOTIDE SEQUENCE</scope>
    <source>
        <strain evidence="8">HR1</strain>
    </source>
</reference>
<keyword evidence="3" id="KW-0863">Zinc-finger</keyword>
<evidence type="ECO:0000313" key="9">
    <source>
        <dbReference type="Proteomes" id="UP000615446"/>
    </source>
</evidence>
<proteinExistence type="predicted"/>
<dbReference type="EMBL" id="BLAL01000074">
    <property type="protein sequence ID" value="GES83813.1"/>
    <property type="molecule type" value="Genomic_DNA"/>
</dbReference>
<feature type="region of interest" description="Disordered" evidence="6">
    <location>
        <begin position="378"/>
        <end position="422"/>
    </location>
</feature>
<evidence type="ECO:0000256" key="3">
    <source>
        <dbReference type="ARBA" id="ARBA00022771"/>
    </source>
</evidence>
<keyword evidence="2" id="KW-0479">Metal-binding</keyword>
<dbReference type="InterPro" id="IPR008906">
    <property type="entry name" value="HATC_C_dom"/>
</dbReference>
<evidence type="ECO:0000259" key="7">
    <source>
        <dbReference type="Pfam" id="PF05699"/>
    </source>
</evidence>
<evidence type="ECO:0000256" key="5">
    <source>
        <dbReference type="ARBA" id="ARBA00023242"/>
    </source>
</evidence>
<keyword evidence="5" id="KW-0539">Nucleus</keyword>
<accession>A0A8H3L8J0</accession>
<feature type="compositionally biased region" description="Low complexity" evidence="6">
    <location>
        <begin position="384"/>
        <end position="406"/>
    </location>
</feature>
<dbReference type="SUPFAM" id="SSF53098">
    <property type="entry name" value="Ribonuclease H-like"/>
    <property type="match status" value="1"/>
</dbReference>
<feature type="compositionally biased region" description="Acidic residues" evidence="6">
    <location>
        <begin position="407"/>
        <end position="422"/>
    </location>
</feature>
<gene>
    <name evidence="8" type="ORF">RCL2_001096500</name>
</gene>